<reference evidence="4 5" key="1">
    <citation type="submission" date="2023-01" db="EMBL/GenBank/DDBJ databases">
        <title>Vibrio sp. KJ40-1 sp.nov, isolated from marine algae.</title>
        <authorList>
            <person name="Butt M."/>
            <person name="Kim J.M.J."/>
            <person name="Jeon C.O.C."/>
        </authorList>
    </citation>
    <scope>NUCLEOTIDE SEQUENCE [LARGE SCALE GENOMIC DNA]</scope>
    <source>
        <strain evidence="4 5">KJ40-1</strain>
    </source>
</reference>
<dbReference type="InterPro" id="IPR018247">
    <property type="entry name" value="EF_Hand_1_Ca_BS"/>
</dbReference>
<keyword evidence="2" id="KW-0732">Signal</keyword>
<gene>
    <name evidence="4" type="ORF">PGX00_15830</name>
</gene>
<dbReference type="SUPFAM" id="SSF56436">
    <property type="entry name" value="C-type lectin-like"/>
    <property type="match status" value="1"/>
</dbReference>
<dbReference type="PROSITE" id="PS00018">
    <property type="entry name" value="EF_HAND_1"/>
    <property type="match status" value="1"/>
</dbReference>
<dbReference type="InterPro" id="IPR016187">
    <property type="entry name" value="CTDL_fold"/>
</dbReference>
<feature type="region of interest" description="Disordered" evidence="1">
    <location>
        <begin position="262"/>
        <end position="284"/>
    </location>
</feature>
<feature type="domain" description="EF-hand" evidence="3">
    <location>
        <begin position="65"/>
        <end position="78"/>
    </location>
</feature>
<feature type="signal peptide" evidence="2">
    <location>
        <begin position="1"/>
        <end position="25"/>
    </location>
</feature>
<evidence type="ECO:0000256" key="2">
    <source>
        <dbReference type="SAM" id="SignalP"/>
    </source>
</evidence>
<dbReference type="Pfam" id="PF13202">
    <property type="entry name" value="EF-hand_5"/>
    <property type="match status" value="2"/>
</dbReference>
<dbReference type="RefSeq" id="WP_272138357.1">
    <property type="nucleotide sequence ID" value="NZ_JAQLOI010000003.1"/>
</dbReference>
<dbReference type="Gene3D" id="3.10.100.10">
    <property type="entry name" value="Mannose-Binding Protein A, subunit A"/>
    <property type="match status" value="1"/>
</dbReference>
<dbReference type="InterPro" id="IPR016186">
    <property type="entry name" value="C-type_lectin-like/link_sf"/>
</dbReference>
<dbReference type="InterPro" id="IPR011992">
    <property type="entry name" value="EF-hand-dom_pair"/>
</dbReference>
<feature type="domain" description="EF-hand" evidence="3">
    <location>
        <begin position="47"/>
        <end position="60"/>
    </location>
</feature>
<evidence type="ECO:0000256" key="1">
    <source>
        <dbReference type="SAM" id="MobiDB-lite"/>
    </source>
</evidence>
<sequence length="326" mass="36159">MVKKLIITAAAGVPMLLSPLSNVFAAPSGPAWMNADDIPAAFIKEEDSNGDGKVTQSEFKGPDSDFSLFDKNGDGVIELVEAPTRDTLPPPSMNSGPAMDSNLTMMDKVTINGIQFSFDTMYAFFGWNELPKDLTLNKLPIKAFTSPEGKTHYYQVVYMPDGNLNWFQAAYLADDAGGYLASITSEEENNFIFNMVNDQKYFWRFPKYIEGKSQNNHYEISIGPFLGGYQPEGSKEPAGGWSWLSGEVWTYSNWAVNLDDGIVDKDPRPNDQPNDSGNGQRIMGFGEMNLPVPTWGDYMDAVGTYGNDRLPGRTYAFVMEFESIPK</sequence>
<accession>A0ABT4YUI0</accession>
<evidence type="ECO:0000313" key="5">
    <source>
        <dbReference type="Proteomes" id="UP001210678"/>
    </source>
</evidence>
<dbReference type="Gene3D" id="1.10.238.10">
    <property type="entry name" value="EF-hand"/>
    <property type="match status" value="1"/>
</dbReference>
<dbReference type="Proteomes" id="UP001210678">
    <property type="component" value="Unassembled WGS sequence"/>
</dbReference>
<keyword evidence="5" id="KW-1185">Reference proteome</keyword>
<dbReference type="InterPro" id="IPR002048">
    <property type="entry name" value="EF_hand_dom"/>
</dbReference>
<comment type="caution">
    <text evidence="4">The sequence shown here is derived from an EMBL/GenBank/DDBJ whole genome shotgun (WGS) entry which is preliminary data.</text>
</comment>
<evidence type="ECO:0000313" key="4">
    <source>
        <dbReference type="EMBL" id="MDB1125027.1"/>
    </source>
</evidence>
<dbReference type="SUPFAM" id="SSF47473">
    <property type="entry name" value="EF-hand"/>
    <property type="match status" value="1"/>
</dbReference>
<feature type="chain" id="PRO_5046232890" description="EF-hand domain-containing protein" evidence="2">
    <location>
        <begin position="26"/>
        <end position="326"/>
    </location>
</feature>
<proteinExistence type="predicted"/>
<evidence type="ECO:0000259" key="3">
    <source>
        <dbReference type="Pfam" id="PF13202"/>
    </source>
</evidence>
<name>A0ABT4YUI0_9VIBR</name>
<protein>
    <recommendedName>
        <fullName evidence="3">EF-hand domain-containing protein</fullName>
    </recommendedName>
</protein>
<dbReference type="EMBL" id="JAQLOI010000003">
    <property type="protein sequence ID" value="MDB1125027.1"/>
    <property type="molecule type" value="Genomic_DNA"/>
</dbReference>
<organism evidence="4 5">
    <name type="scientific">Vibrio algarum</name>
    <dbReference type="NCBI Taxonomy" id="3020714"/>
    <lineage>
        <taxon>Bacteria</taxon>
        <taxon>Pseudomonadati</taxon>
        <taxon>Pseudomonadota</taxon>
        <taxon>Gammaproteobacteria</taxon>
        <taxon>Vibrionales</taxon>
        <taxon>Vibrionaceae</taxon>
        <taxon>Vibrio</taxon>
    </lineage>
</organism>